<proteinExistence type="predicted"/>
<sequence length="158" mass="18165">MKIENLKLKSPAFPDRGKIPNKYGFTAENVNPPLKIENVPPDTESLALIMDDPDAFEEQERAWDHWIVWNIDPETREIPENSIPENARLGKNDFGERNYGGPNPPDQVHTYRFRLFALDKELDLPESAARKAVEATMKNHIIDQAQLMGKYAPWQPSR</sequence>
<organism evidence="2 3">
    <name type="scientific">candidate division MSBL1 archaeon SCGC-AAA259D14</name>
    <dbReference type="NCBI Taxonomy" id="1698261"/>
    <lineage>
        <taxon>Archaea</taxon>
        <taxon>Methanobacteriati</taxon>
        <taxon>Methanobacteriota</taxon>
        <taxon>candidate division MSBL1</taxon>
    </lineage>
</organism>
<dbReference type="Proteomes" id="UP000070589">
    <property type="component" value="Unassembled WGS sequence"/>
</dbReference>
<reference evidence="2 3" key="1">
    <citation type="journal article" date="2016" name="Sci. Rep.">
        <title>Metabolic traits of an uncultured archaeal lineage -MSBL1- from brine pools of the Red Sea.</title>
        <authorList>
            <person name="Mwirichia R."/>
            <person name="Alam I."/>
            <person name="Rashid M."/>
            <person name="Vinu M."/>
            <person name="Ba-Alawi W."/>
            <person name="Anthony Kamau A."/>
            <person name="Kamanda Ngugi D."/>
            <person name="Goker M."/>
            <person name="Klenk H.P."/>
            <person name="Bajic V."/>
            <person name="Stingl U."/>
        </authorList>
    </citation>
    <scope>NUCLEOTIDE SEQUENCE [LARGE SCALE GENOMIC DNA]</scope>
    <source>
        <strain evidence="2">SCGC-AAA259D14</strain>
    </source>
</reference>
<dbReference type="EMBL" id="LHXL01000018">
    <property type="protein sequence ID" value="KXA89926.1"/>
    <property type="molecule type" value="Genomic_DNA"/>
</dbReference>
<evidence type="ECO:0000313" key="2">
    <source>
        <dbReference type="EMBL" id="KXA89926.1"/>
    </source>
</evidence>
<name>A0A133U6Z0_9EURY</name>
<protein>
    <submittedName>
        <fullName evidence="2">Phospholipid-binding protein</fullName>
    </submittedName>
</protein>
<dbReference type="Gene3D" id="3.90.280.10">
    <property type="entry name" value="PEBP-like"/>
    <property type="match status" value="1"/>
</dbReference>
<evidence type="ECO:0000256" key="1">
    <source>
        <dbReference type="SAM" id="MobiDB-lite"/>
    </source>
</evidence>
<keyword evidence="3" id="KW-1185">Reference proteome</keyword>
<accession>A0A133U6Z0</accession>
<gene>
    <name evidence="2" type="ORF">AKJ62_02065</name>
</gene>
<dbReference type="SUPFAM" id="SSF49777">
    <property type="entry name" value="PEBP-like"/>
    <property type="match status" value="1"/>
</dbReference>
<dbReference type="NCBIfam" id="TIGR00481">
    <property type="entry name" value="YbhB/YbcL family Raf kinase inhibitor-like protein"/>
    <property type="match status" value="1"/>
</dbReference>
<dbReference type="PANTHER" id="PTHR30289:SF1">
    <property type="entry name" value="PEBP (PHOSPHATIDYLETHANOLAMINE-BINDING PROTEIN) FAMILY PROTEIN"/>
    <property type="match status" value="1"/>
</dbReference>
<dbReference type="AlphaFoldDB" id="A0A133U6Z0"/>
<dbReference type="Pfam" id="PF01161">
    <property type="entry name" value="PBP"/>
    <property type="match status" value="1"/>
</dbReference>
<dbReference type="InterPro" id="IPR008914">
    <property type="entry name" value="PEBP"/>
</dbReference>
<comment type="caution">
    <text evidence="2">The sequence shown here is derived from an EMBL/GenBank/DDBJ whole genome shotgun (WGS) entry which is preliminary data.</text>
</comment>
<dbReference type="CDD" id="cd00865">
    <property type="entry name" value="PEBP_bact_arch"/>
    <property type="match status" value="1"/>
</dbReference>
<dbReference type="PANTHER" id="PTHR30289">
    <property type="entry name" value="UNCHARACTERIZED PROTEIN YBCL-RELATED"/>
    <property type="match status" value="1"/>
</dbReference>
<feature type="region of interest" description="Disordered" evidence="1">
    <location>
        <begin position="83"/>
        <end position="105"/>
    </location>
</feature>
<evidence type="ECO:0000313" key="3">
    <source>
        <dbReference type="Proteomes" id="UP000070589"/>
    </source>
</evidence>
<dbReference type="InterPro" id="IPR036610">
    <property type="entry name" value="PEBP-like_sf"/>
</dbReference>
<dbReference type="InterPro" id="IPR005247">
    <property type="entry name" value="YbhB_YbcL/LppC-like"/>
</dbReference>